<evidence type="ECO:0000256" key="8">
    <source>
        <dbReference type="ARBA" id="ARBA00022989"/>
    </source>
</evidence>
<protein>
    <recommendedName>
        <fullName evidence="11">TonB C-terminal domain-containing protein</fullName>
    </recommendedName>
</protein>
<keyword evidence="7" id="KW-0653">Protein transport</keyword>
<keyword evidence="13" id="KW-1185">Reference proteome</keyword>
<dbReference type="PROSITE" id="PS52015">
    <property type="entry name" value="TONB_CTD"/>
    <property type="match status" value="2"/>
</dbReference>
<keyword evidence="3" id="KW-0813">Transport</keyword>
<feature type="domain" description="TonB C-terminal" evidence="11">
    <location>
        <begin position="176"/>
        <end position="272"/>
    </location>
</feature>
<feature type="signal peptide" evidence="10">
    <location>
        <begin position="1"/>
        <end position="23"/>
    </location>
</feature>
<dbReference type="PANTHER" id="PTHR33446:SF2">
    <property type="entry name" value="PROTEIN TONB"/>
    <property type="match status" value="1"/>
</dbReference>
<keyword evidence="4" id="KW-1003">Cell membrane</keyword>
<organism evidence="12 13">
    <name type="scientific">Hymenobacter saemangeumensis</name>
    <dbReference type="NCBI Taxonomy" id="1084522"/>
    <lineage>
        <taxon>Bacteria</taxon>
        <taxon>Pseudomonadati</taxon>
        <taxon>Bacteroidota</taxon>
        <taxon>Cytophagia</taxon>
        <taxon>Cytophagales</taxon>
        <taxon>Hymenobacteraceae</taxon>
        <taxon>Hymenobacter</taxon>
    </lineage>
</organism>
<keyword evidence="6" id="KW-0812">Transmembrane</keyword>
<keyword evidence="9" id="KW-0472">Membrane</keyword>
<dbReference type="SUPFAM" id="SSF74653">
    <property type="entry name" value="TolA/TonB C-terminal domain"/>
    <property type="match status" value="2"/>
</dbReference>
<feature type="chain" id="PRO_5046535317" description="TonB C-terminal domain-containing protein" evidence="10">
    <location>
        <begin position="24"/>
        <end position="280"/>
    </location>
</feature>
<name>A0ABP8ISM4_9BACT</name>
<evidence type="ECO:0000256" key="4">
    <source>
        <dbReference type="ARBA" id="ARBA00022475"/>
    </source>
</evidence>
<dbReference type="RefSeq" id="WP_345238214.1">
    <property type="nucleotide sequence ID" value="NZ_BAABGZ010000080.1"/>
</dbReference>
<evidence type="ECO:0000256" key="6">
    <source>
        <dbReference type="ARBA" id="ARBA00022692"/>
    </source>
</evidence>
<gene>
    <name evidence="12" type="ORF">GCM10023185_42960</name>
</gene>
<evidence type="ECO:0000256" key="1">
    <source>
        <dbReference type="ARBA" id="ARBA00004383"/>
    </source>
</evidence>
<evidence type="ECO:0000256" key="10">
    <source>
        <dbReference type="SAM" id="SignalP"/>
    </source>
</evidence>
<dbReference type="InterPro" id="IPR006260">
    <property type="entry name" value="TonB/TolA_C"/>
</dbReference>
<dbReference type="NCBIfam" id="TIGR01352">
    <property type="entry name" value="tonB_Cterm"/>
    <property type="match status" value="2"/>
</dbReference>
<dbReference type="Gene3D" id="3.30.1150.10">
    <property type="match status" value="2"/>
</dbReference>
<dbReference type="EMBL" id="BAABGZ010000080">
    <property type="protein sequence ID" value="GAA4369367.1"/>
    <property type="molecule type" value="Genomic_DNA"/>
</dbReference>
<evidence type="ECO:0000256" key="9">
    <source>
        <dbReference type="ARBA" id="ARBA00023136"/>
    </source>
</evidence>
<evidence type="ECO:0000313" key="13">
    <source>
        <dbReference type="Proteomes" id="UP001501153"/>
    </source>
</evidence>
<sequence>MKLNSTRYSLLLLATLAGPAALAQQGPASQVYTVAEQMPTLTNGQGGTAIMAALQRLTVYPPSAISDQVEGRVFVTFVVAAGGQVLHPRIVKGVRADLDSAVVAAARLLPQLLPGRQGGQPVAVLVTIPVVFLLQAPAEVPPLQLAEPSQPDQLAEKKPAYVEELPRMPGEKNKGKGVATLVAAIQRGLIYPEAALRSSVQGRVFVSFTVDSLGQVKEPKIVKGIGWGCDEAVLVAVKKLPRLQPGTQQGRPVSVGITLPITFKIQDNPASRLGRSPDGW</sequence>
<dbReference type="InterPro" id="IPR037682">
    <property type="entry name" value="TonB_C"/>
</dbReference>
<evidence type="ECO:0000256" key="7">
    <source>
        <dbReference type="ARBA" id="ARBA00022927"/>
    </source>
</evidence>
<feature type="domain" description="TonB C-terminal" evidence="11">
    <location>
        <begin position="45"/>
        <end position="141"/>
    </location>
</feature>
<evidence type="ECO:0000256" key="3">
    <source>
        <dbReference type="ARBA" id="ARBA00022448"/>
    </source>
</evidence>
<accession>A0ABP8ISM4</accession>
<evidence type="ECO:0000313" key="12">
    <source>
        <dbReference type="EMBL" id="GAA4369367.1"/>
    </source>
</evidence>
<evidence type="ECO:0000259" key="11">
    <source>
        <dbReference type="PROSITE" id="PS52015"/>
    </source>
</evidence>
<comment type="subcellular location">
    <subcellularLocation>
        <location evidence="1">Cell inner membrane</location>
        <topology evidence="1">Single-pass membrane protein</topology>
        <orientation evidence="1">Periplasmic side</orientation>
    </subcellularLocation>
</comment>
<keyword evidence="10" id="KW-0732">Signal</keyword>
<evidence type="ECO:0000256" key="2">
    <source>
        <dbReference type="ARBA" id="ARBA00006555"/>
    </source>
</evidence>
<comment type="caution">
    <text evidence="12">The sequence shown here is derived from an EMBL/GenBank/DDBJ whole genome shotgun (WGS) entry which is preliminary data.</text>
</comment>
<dbReference type="Proteomes" id="UP001501153">
    <property type="component" value="Unassembled WGS sequence"/>
</dbReference>
<keyword evidence="8" id="KW-1133">Transmembrane helix</keyword>
<dbReference type="PANTHER" id="PTHR33446">
    <property type="entry name" value="PROTEIN TONB-RELATED"/>
    <property type="match status" value="1"/>
</dbReference>
<dbReference type="InterPro" id="IPR051045">
    <property type="entry name" value="TonB-dependent_transducer"/>
</dbReference>
<dbReference type="Pfam" id="PF03544">
    <property type="entry name" value="TonB_C"/>
    <property type="match status" value="2"/>
</dbReference>
<reference evidence="13" key="1">
    <citation type="journal article" date="2019" name="Int. J. Syst. Evol. Microbiol.">
        <title>The Global Catalogue of Microorganisms (GCM) 10K type strain sequencing project: providing services to taxonomists for standard genome sequencing and annotation.</title>
        <authorList>
            <consortium name="The Broad Institute Genomics Platform"/>
            <consortium name="The Broad Institute Genome Sequencing Center for Infectious Disease"/>
            <person name="Wu L."/>
            <person name="Ma J."/>
        </authorList>
    </citation>
    <scope>NUCLEOTIDE SEQUENCE [LARGE SCALE GENOMIC DNA]</scope>
    <source>
        <strain evidence="13">JCM 17923</strain>
    </source>
</reference>
<evidence type="ECO:0000256" key="5">
    <source>
        <dbReference type="ARBA" id="ARBA00022519"/>
    </source>
</evidence>
<comment type="similarity">
    <text evidence="2">Belongs to the TonB family.</text>
</comment>
<proteinExistence type="inferred from homology"/>
<keyword evidence="5" id="KW-0997">Cell inner membrane</keyword>